<keyword evidence="5" id="KW-0378">Hydrolase</keyword>
<dbReference type="InterPro" id="IPR023198">
    <property type="entry name" value="PGP-like_dom2"/>
</dbReference>
<dbReference type="InterPro" id="IPR023214">
    <property type="entry name" value="HAD_sf"/>
</dbReference>
<dbReference type="PANTHER" id="PTHR43434:SF1">
    <property type="entry name" value="PHOSPHOGLYCOLATE PHOSPHATASE"/>
    <property type="match status" value="1"/>
</dbReference>
<evidence type="ECO:0000256" key="4">
    <source>
        <dbReference type="ARBA" id="ARBA00013078"/>
    </source>
</evidence>
<dbReference type="FunFam" id="3.40.50.1000:FF:000022">
    <property type="entry name" value="Phosphoglycolate phosphatase"/>
    <property type="match status" value="1"/>
</dbReference>
<dbReference type="AlphaFoldDB" id="A0A929RY41"/>
<name>A0A929RY41_9BACT</name>
<evidence type="ECO:0000313" key="5">
    <source>
        <dbReference type="EMBL" id="MBF0970426.1"/>
    </source>
</evidence>
<evidence type="ECO:0000256" key="3">
    <source>
        <dbReference type="ARBA" id="ARBA00006171"/>
    </source>
</evidence>
<evidence type="ECO:0000256" key="1">
    <source>
        <dbReference type="ARBA" id="ARBA00000830"/>
    </source>
</evidence>
<comment type="pathway">
    <text evidence="2">Organic acid metabolism; glycolate biosynthesis; glycolate from 2-phosphoglycolate: step 1/1.</text>
</comment>
<comment type="caution">
    <text evidence="5">The sequence shown here is derived from an EMBL/GenBank/DDBJ whole genome shotgun (WGS) entry which is preliminary data.</text>
</comment>
<dbReference type="SFLD" id="SFLDG01129">
    <property type="entry name" value="C1.5:_HAD__Beta-PGM__Phosphata"/>
    <property type="match status" value="1"/>
</dbReference>
<dbReference type="Pfam" id="PF13419">
    <property type="entry name" value="HAD_2"/>
    <property type="match status" value="1"/>
</dbReference>
<dbReference type="Gene3D" id="3.40.50.1000">
    <property type="entry name" value="HAD superfamily/HAD-like"/>
    <property type="match status" value="1"/>
</dbReference>
<dbReference type="EMBL" id="JABZGR010000013">
    <property type="protein sequence ID" value="MBF0970426.1"/>
    <property type="molecule type" value="Genomic_DNA"/>
</dbReference>
<dbReference type="InterPro" id="IPR036412">
    <property type="entry name" value="HAD-like_sf"/>
</dbReference>
<comment type="similarity">
    <text evidence="3">Belongs to the HAD-like hydrolase superfamily. CbbY/CbbZ/Gph/YieH family.</text>
</comment>
<dbReference type="SUPFAM" id="SSF56784">
    <property type="entry name" value="HAD-like"/>
    <property type="match status" value="1"/>
</dbReference>
<evidence type="ECO:0000256" key="2">
    <source>
        <dbReference type="ARBA" id="ARBA00004818"/>
    </source>
</evidence>
<dbReference type="SFLD" id="SFLDG01135">
    <property type="entry name" value="C1.5.6:_HAD__Beta-PGM__Phospha"/>
    <property type="match status" value="1"/>
</dbReference>
<dbReference type="Gene3D" id="1.10.150.240">
    <property type="entry name" value="Putative phosphatase, domain 2"/>
    <property type="match status" value="1"/>
</dbReference>
<dbReference type="SFLD" id="SFLDS00003">
    <property type="entry name" value="Haloacid_Dehalogenase"/>
    <property type="match status" value="1"/>
</dbReference>
<comment type="catalytic activity">
    <reaction evidence="1">
        <text>2-phosphoglycolate + H2O = glycolate + phosphate</text>
        <dbReference type="Rhea" id="RHEA:14369"/>
        <dbReference type="ChEBI" id="CHEBI:15377"/>
        <dbReference type="ChEBI" id="CHEBI:29805"/>
        <dbReference type="ChEBI" id="CHEBI:43474"/>
        <dbReference type="ChEBI" id="CHEBI:58033"/>
        <dbReference type="EC" id="3.1.3.18"/>
    </reaction>
</comment>
<dbReference type="InterPro" id="IPR050155">
    <property type="entry name" value="HAD-like_hydrolase_sf"/>
</dbReference>
<dbReference type="Proteomes" id="UP000704068">
    <property type="component" value="Unassembled WGS sequence"/>
</dbReference>
<dbReference type="EC" id="3.1.3.18" evidence="4"/>
<evidence type="ECO:0000313" key="6">
    <source>
        <dbReference type="Proteomes" id="UP000704068"/>
    </source>
</evidence>
<dbReference type="NCBIfam" id="TIGR01662">
    <property type="entry name" value="HAD-SF-IIIA"/>
    <property type="match status" value="1"/>
</dbReference>
<dbReference type="InterPro" id="IPR041492">
    <property type="entry name" value="HAD_2"/>
</dbReference>
<sequence>MKKNTIVFDLDGTLLDSLEDIFICVNYALCKQELPSRKKDEVRSFLGNGYHYLIAHAVPPHTTSLITEQVLDNFRTYYQIHCQDETKPYDGIAEMLDALRDNGYKMAIVSNKGDEAVKQLAARFFSPWIKIAVGERKDIRRKPNPDAVLQAIKQLGSNIEESIYVGDSEVDIATAKNAGIPCVACLWGFRDEQFLRENGATRLIKAPKELLSAVQKQE</sequence>
<reference evidence="5" key="1">
    <citation type="submission" date="2020-04" db="EMBL/GenBank/DDBJ databases">
        <title>Deep metagenomics examines the oral microbiome during advanced dental caries in children, revealing novel taxa and co-occurrences with host molecules.</title>
        <authorList>
            <person name="Baker J.L."/>
            <person name="Morton J.T."/>
            <person name="Dinis M."/>
            <person name="Alvarez R."/>
            <person name="Tran N.C."/>
            <person name="Knight R."/>
            <person name="Edlund A."/>
        </authorList>
    </citation>
    <scope>NUCLEOTIDE SEQUENCE</scope>
    <source>
        <strain evidence="5">JCVI_34_bin.1</strain>
    </source>
</reference>
<dbReference type="InterPro" id="IPR006549">
    <property type="entry name" value="HAD-SF_hydro_IIIA"/>
</dbReference>
<organism evidence="5 6">
    <name type="scientific">Alloprevotella tannerae</name>
    <dbReference type="NCBI Taxonomy" id="76122"/>
    <lineage>
        <taxon>Bacteria</taxon>
        <taxon>Pseudomonadati</taxon>
        <taxon>Bacteroidota</taxon>
        <taxon>Bacteroidia</taxon>
        <taxon>Bacteroidales</taxon>
        <taxon>Prevotellaceae</taxon>
        <taxon>Alloprevotella</taxon>
    </lineage>
</organism>
<dbReference type="InterPro" id="IPR006439">
    <property type="entry name" value="HAD-SF_hydro_IA"/>
</dbReference>
<accession>A0A929RY41</accession>
<dbReference type="NCBIfam" id="TIGR01549">
    <property type="entry name" value="HAD-SF-IA-v1"/>
    <property type="match status" value="1"/>
</dbReference>
<dbReference type="GO" id="GO:0006281">
    <property type="term" value="P:DNA repair"/>
    <property type="evidence" value="ECO:0007669"/>
    <property type="project" value="TreeGrafter"/>
</dbReference>
<dbReference type="RefSeq" id="WP_296087442.1">
    <property type="nucleotide sequence ID" value="NZ_CAUSTY010000005.1"/>
</dbReference>
<dbReference type="PANTHER" id="PTHR43434">
    <property type="entry name" value="PHOSPHOGLYCOLATE PHOSPHATASE"/>
    <property type="match status" value="1"/>
</dbReference>
<protein>
    <recommendedName>
        <fullName evidence="4">phosphoglycolate phosphatase</fullName>
        <ecNumber evidence="4">3.1.3.18</ecNumber>
    </recommendedName>
</protein>
<proteinExistence type="inferred from homology"/>
<dbReference type="NCBIfam" id="TIGR01509">
    <property type="entry name" value="HAD-SF-IA-v3"/>
    <property type="match status" value="1"/>
</dbReference>
<dbReference type="GO" id="GO:0005829">
    <property type="term" value="C:cytosol"/>
    <property type="evidence" value="ECO:0007669"/>
    <property type="project" value="TreeGrafter"/>
</dbReference>
<gene>
    <name evidence="5" type="ORF">HXK21_05230</name>
</gene>
<dbReference type="GO" id="GO:0008967">
    <property type="term" value="F:phosphoglycolate phosphatase activity"/>
    <property type="evidence" value="ECO:0007669"/>
    <property type="project" value="UniProtKB-EC"/>
</dbReference>